<evidence type="ECO:0000313" key="1">
    <source>
        <dbReference type="EMBL" id="KAF2246734.1"/>
    </source>
</evidence>
<accession>A0A6A6I861</accession>
<gene>
    <name evidence="1" type="ORF">BU26DRAFT_521171</name>
</gene>
<organism evidence="1 2">
    <name type="scientific">Trematosphaeria pertusa</name>
    <dbReference type="NCBI Taxonomy" id="390896"/>
    <lineage>
        <taxon>Eukaryota</taxon>
        <taxon>Fungi</taxon>
        <taxon>Dikarya</taxon>
        <taxon>Ascomycota</taxon>
        <taxon>Pezizomycotina</taxon>
        <taxon>Dothideomycetes</taxon>
        <taxon>Pleosporomycetidae</taxon>
        <taxon>Pleosporales</taxon>
        <taxon>Massarineae</taxon>
        <taxon>Trematosphaeriaceae</taxon>
        <taxon>Trematosphaeria</taxon>
    </lineage>
</organism>
<keyword evidence="2" id="KW-1185">Reference proteome</keyword>
<reference evidence="1" key="1">
    <citation type="journal article" date="2020" name="Stud. Mycol.">
        <title>101 Dothideomycetes genomes: a test case for predicting lifestyles and emergence of pathogens.</title>
        <authorList>
            <person name="Haridas S."/>
            <person name="Albert R."/>
            <person name="Binder M."/>
            <person name="Bloem J."/>
            <person name="Labutti K."/>
            <person name="Salamov A."/>
            <person name="Andreopoulos B."/>
            <person name="Baker S."/>
            <person name="Barry K."/>
            <person name="Bills G."/>
            <person name="Bluhm B."/>
            <person name="Cannon C."/>
            <person name="Castanera R."/>
            <person name="Culley D."/>
            <person name="Daum C."/>
            <person name="Ezra D."/>
            <person name="Gonzalez J."/>
            <person name="Henrissat B."/>
            <person name="Kuo A."/>
            <person name="Liang C."/>
            <person name="Lipzen A."/>
            <person name="Lutzoni F."/>
            <person name="Magnuson J."/>
            <person name="Mondo S."/>
            <person name="Nolan M."/>
            <person name="Ohm R."/>
            <person name="Pangilinan J."/>
            <person name="Park H.-J."/>
            <person name="Ramirez L."/>
            <person name="Alfaro M."/>
            <person name="Sun H."/>
            <person name="Tritt A."/>
            <person name="Yoshinaga Y."/>
            <person name="Zwiers L.-H."/>
            <person name="Turgeon B."/>
            <person name="Goodwin S."/>
            <person name="Spatafora J."/>
            <person name="Crous P."/>
            <person name="Grigoriev I."/>
        </authorList>
    </citation>
    <scope>NUCLEOTIDE SEQUENCE</scope>
    <source>
        <strain evidence="1">CBS 122368</strain>
    </source>
</reference>
<protein>
    <submittedName>
        <fullName evidence="1">Uncharacterized protein</fullName>
    </submittedName>
</protein>
<dbReference type="AlphaFoldDB" id="A0A6A6I861"/>
<dbReference type="RefSeq" id="XP_033681738.1">
    <property type="nucleotide sequence ID" value="XM_033829468.1"/>
</dbReference>
<evidence type="ECO:0000313" key="2">
    <source>
        <dbReference type="Proteomes" id="UP000800094"/>
    </source>
</evidence>
<dbReference type="GeneID" id="54582798"/>
<proteinExistence type="predicted"/>
<dbReference type="EMBL" id="ML987198">
    <property type="protein sequence ID" value="KAF2246734.1"/>
    <property type="molecule type" value="Genomic_DNA"/>
</dbReference>
<name>A0A6A6I861_9PLEO</name>
<sequence length="65" mass="7135">MIPSVQGLQNCLGSLGSFSHTAQSLNANHAGRRMHATSMQRVAMRNPSFICSCIVRALTRITYIE</sequence>
<dbReference type="Proteomes" id="UP000800094">
    <property type="component" value="Unassembled WGS sequence"/>
</dbReference>